<dbReference type="PANTHER" id="PTHR43619:SF2">
    <property type="entry name" value="S-ADENOSYL-L-METHIONINE-DEPENDENT METHYLTRANSFERASES SUPERFAMILY PROTEIN"/>
    <property type="match status" value="1"/>
</dbReference>
<feature type="region of interest" description="Disordered" evidence="7">
    <location>
        <begin position="244"/>
        <end position="264"/>
    </location>
</feature>
<comment type="function">
    <text evidence="1 6">Exhibits S-adenosyl-L-methionine-dependent methyltransferase activity.</text>
</comment>
<evidence type="ECO:0000256" key="4">
    <source>
        <dbReference type="ARBA" id="ARBA00022679"/>
    </source>
</evidence>
<keyword evidence="5 6" id="KW-0949">S-adenosyl-L-methionine</keyword>
<name>A0A9W6VBP1_9PSEU</name>
<dbReference type="SUPFAM" id="SSF53335">
    <property type="entry name" value="S-adenosyl-L-methionine-dependent methyltransferases"/>
    <property type="match status" value="1"/>
</dbReference>
<evidence type="ECO:0000313" key="8">
    <source>
        <dbReference type="EMBL" id="GLY65198.1"/>
    </source>
</evidence>
<keyword evidence="9" id="KW-1185">Reference proteome</keyword>
<evidence type="ECO:0000256" key="3">
    <source>
        <dbReference type="ARBA" id="ARBA00022603"/>
    </source>
</evidence>
<organism evidence="8 9">
    <name type="scientific">Amycolatopsis taiwanensis</name>
    <dbReference type="NCBI Taxonomy" id="342230"/>
    <lineage>
        <taxon>Bacteria</taxon>
        <taxon>Bacillati</taxon>
        <taxon>Actinomycetota</taxon>
        <taxon>Actinomycetes</taxon>
        <taxon>Pseudonocardiales</taxon>
        <taxon>Pseudonocardiaceae</taxon>
        <taxon>Amycolatopsis</taxon>
    </lineage>
</organism>
<dbReference type="InterPro" id="IPR029063">
    <property type="entry name" value="SAM-dependent_MTases_sf"/>
</dbReference>
<dbReference type="Gene3D" id="3.40.50.150">
    <property type="entry name" value="Vaccinia Virus protein VP39"/>
    <property type="match status" value="1"/>
</dbReference>
<dbReference type="NCBIfam" id="TIGR00027">
    <property type="entry name" value="mthyl_TIGR00027"/>
    <property type="match status" value="1"/>
</dbReference>
<dbReference type="Pfam" id="PF04072">
    <property type="entry name" value="LCM"/>
    <property type="match status" value="1"/>
</dbReference>
<comment type="caution">
    <text evidence="8">The sequence shown here is derived from an EMBL/GenBank/DDBJ whole genome shotgun (WGS) entry which is preliminary data.</text>
</comment>
<gene>
    <name evidence="8" type="ORF">Atai01_18170</name>
</gene>
<keyword evidence="4" id="KW-0808">Transferase</keyword>
<protein>
    <recommendedName>
        <fullName evidence="6">S-adenosyl-L-methionine-dependent methyltransferase</fullName>
        <ecNumber evidence="6">2.1.1.-</ecNumber>
    </recommendedName>
</protein>
<proteinExistence type="inferred from homology"/>
<dbReference type="GO" id="GO:0032259">
    <property type="term" value="P:methylation"/>
    <property type="evidence" value="ECO:0007669"/>
    <property type="project" value="UniProtKB-KW"/>
</dbReference>
<dbReference type="InterPro" id="IPR007213">
    <property type="entry name" value="Ppm1/Ppm2/Tcmp"/>
</dbReference>
<dbReference type="GO" id="GO:0008168">
    <property type="term" value="F:methyltransferase activity"/>
    <property type="evidence" value="ECO:0007669"/>
    <property type="project" value="UniProtKB-UniRule"/>
</dbReference>
<dbReference type="Proteomes" id="UP001165136">
    <property type="component" value="Unassembled WGS sequence"/>
</dbReference>
<sequence length="264" mass="29166">MGVAGLRALENNRPDRLFDDPYALAFFEAGRALYSKLDDGESNSTTALGSIFSAQVAIRTRFFDDYLLDAARSGCEQVVLLAAGLDARAFRLPWPEKARLFELDLPDVLEFKESVLARQSAKPRCTRTVIPVDLRDEWSGKLLAAGFRRTKPTVWLAEGLLIYLSYDEAERLLITVDELSAPGSQVSFEHRPQNADEILSRARVVPGAEHLTSLWKGGLGGRSVAWLEKRGWQVRAHPRSSLAAAYGRPSGETSDAGFLTATRN</sequence>
<dbReference type="EMBL" id="BSTI01000003">
    <property type="protein sequence ID" value="GLY65198.1"/>
    <property type="molecule type" value="Genomic_DNA"/>
</dbReference>
<evidence type="ECO:0000256" key="1">
    <source>
        <dbReference type="ARBA" id="ARBA00003907"/>
    </source>
</evidence>
<evidence type="ECO:0000256" key="2">
    <source>
        <dbReference type="ARBA" id="ARBA00008138"/>
    </source>
</evidence>
<dbReference type="PANTHER" id="PTHR43619">
    <property type="entry name" value="S-ADENOSYL-L-METHIONINE-DEPENDENT METHYLTRANSFERASE YKTD-RELATED"/>
    <property type="match status" value="1"/>
</dbReference>
<accession>A0A9W6VBP1</accession>
<reference evidence="8" key="1">
    <citation type="submission" date="2023-03" db="EMBL/GenBank/DDBJ databases">
        <title>Amycolatopsis taiwanensis NBRC 103393.</title>
        <authorList>
            <person name="Ichikawa N."/>
            <person name="Sato H."/>
            <person name="Tonouchi N."/>
        </authorList>
    </citation>
    <scope>NUCLEOTIDE SEQUENCE</scope>
    <source>
        <strain evidence="8">NBRC 103393</strain>
    </source>
</reference>
<dbReference type="AlphaFoldDB" id="A0A9W6VBP1"/>
<comment type="similarity">
    <text evidence="2 6">Belongs to the UPF0677 family.</text>
</comment>
<evidence type="ECO:0000256" key="5">
    <source>
        <dbReference type="ARBA" id="ARBA00022691"/>
    </source>
</evidence>
<keyword evidence="3 6" id="KW-0489">Methyltransferase</keyword>
<evidence type="ECO:0000256" key="6">
    <source>
        <dbReference type="RuleBase" id="RU362030"/>
    </source>
</evidence>
<dbReference type="InterPro" id="IPR011610">
    <property type="entry name" value="SAM_mthyl_Trfase_ML2640-like"/>
</dbReference>
<evidence type="ECO:0000256" key="7">
    <source>
        <dbReference type="SAM" id="MobiDB-lite"/>
    </source>
</evidence>
<dbReference type="EC" id="2.1.1.-" evidence="6"/>
<evidence type="ECO:0000313" key="9">
    <source>
        <dbReference type="Proteomes" id="UP001165136"/>
    </source>
</evidence>